<organism evidence="1 2">
    <name type="scientific">Neobacillus bataviensis</name>
    <dbReference type="NCBI Taxonomy" id="220685"/>
    <lineage>
        <taxon>Bacteria</taxon>
        <taxon>Bacillati</taxon>
        <taxon>Bacillota</taxon>
        <taxon>Bacilli</taxon>
        <taxon>Bacillales</taxon>
        <taxon>Bacillaceae</taxon>
        <taxon>Neobacillus</taxon>
    </lineage>
</organism>
<sequence>MTIPMSEKEKMLTMLTEIYDQLEELESVLEASFSDHRLHMNSEEQEKLSVTLNRLSDIGVKSAQVNLSHEEFLDSNLGAVPKSLKLELGF</sequence>
<name>A0A561DS12_9BACI</name>
<proteinExistence type="predicted"/>
<accession>A0A561DS12</accession>
<gene>
    <name evidence="1" type="ORF">FB550_102170</name>
</gene>
<keyword evidence="2" id="KW-1185">Reference proteome</keyword>
<dbReference type="EMBL" id="VIVN01000002">
    <property type="protein sequence ID" value="TWE06151.1"/>
    <property type="molecule type" value="Genomic_DNA"/>
</dbReference>
<evidence type="ECO:0000313" key="1">
    <source>
        <dbReference type="EMBL" id="TWE06151.1"/>
    </source>
</evidence>
<reference evidence="1 2" key="1">
    <citation type="submission" date="2019-06" db="EMBL/GenBank/DDBJ databases">
        <title>Sorghum-associated microbial communities from plants grown in Nebraska, USA.</title>
        <authorList>
            <person name="Schachtman D."/>
        </authorList>
    </citation>
    <scope>NUCLEOTIDE SEQUENCE [LARGE SCALE GENOMIC DNA]</scope>
    <source>
        <strain evidence="1 2">2482</strain>
    </source>
</reference>
<dbReference type="AlphaFoldDB" id="A0A561DS12"/>
<dbReference type="RefSeq" id="WP_144562965.1">
    <property type="nucleotide sequence ID" value="NZ_VIVN01000002.1"/>
</dbReference>
<comment type="caution">
    <text evidence="1">The sequence shown here is derived from an EMBL/GenBank/DDBJ whole genome shotgun (WGS) entry which is preliminary data.</text>
</comment>
<evidence type="ECO:0000313" key="2">
    <source>
        <dbReference type="Proteomes" id="UP000319671"/>
    </source>
</evidence>
<protein>
    <submittedName>
        <fullName evidence="1">Uncharacterized protein</fullName>
    </submittedName>
</protein>
<dbReference type="Proteomes" id="UP000319671">
    <property type="component" value="Unassembled WGS sequence"/>
</dbReference>